<gene>
    <name evidence="4" type="ORF">ACM46_08830</name>
</gene>
<dbReference type="PATRIC" id="fig|558151.6.peg.1853"/>
<feature type="compositionally biased region" description="Polar residues" evidence="1">
    <location>
        <begin position="460"/>
        <end position="480"/>
    </location>
</feature>
<dbReference type="InterPro" id="IPR025222">
    <property type="entry name" value="DUF3945"/>
</dbReference>
<proteinExistence type="predicted"/>
<feature type="domain" description="DUF3945" evidence="2">
    <location>
        <begin position="372"/>
        <end position="419"/>
    </location>
</feature>
<evidence type="ECO:0000313" key="5">
    <source>
        <dbReference type="Proteomes" id="UP000036261"/>
    </source>
</evidence>
<evidence type="ECO:0000313" key="4">
    <source>
        <dbReference type="EMBL" id="KMQ64379.1"/>
    </source>
</evidence>
<comment type="caution">
    <text evidence="4">The sequence shown here is derived from an EMBL/GenBank/DDBJ whole genome shotgun (WGS) entry which is preliminary data.</text>
</comment>
<dbReference type="Pfam" id="PF13351">
    <property type="entry name" value="DUF4099"/>
    <property type="match status" value="1"/>
</dbReference>
<evidence type="ECO:0000259" key="3">
    <source>
        <dbReference type="Pfam" id="PF13351"/>
    </source>
</evidence>
<feature type="domain" description="DUF4099" evidence="3">
    <location>
        <begin position="154"/>
        <end position="235"/>
    </location>
</feature>
<dbReference type="Proteomes" id="UP000036261">
    <property type="component" value="Unassembled WGS sequence"/>
</dbReference>
<evidence type="ECO:0000256" key="1">
    <source>
        <dbReference type="SAM" id="MobiDB-lite"/>
    </source>
</evidence>
<dbReference type="Pfam" id="PF13101">
    <property type="entry name" value="DUF3945"/>
    <property type="match status" value="2"/>
</dbReference>
<feature type="domain" description="DUF3945" evidence="2">
    <location>
        <begin position="297"/>
        <end position="347"/>
    </location>
</feature>
<organism evidence="4 5">
    <name type="scientific">Chryseobacterium angstadtii</name>
    <dbReference type="NCBI Taxonomy" id="558151"/>
    <lineage>
        <taxon>Bacteria</taxon>
        <taxon>Pseudomonadati</taxon>
        <taxon>Bacteroidota</taxon>
        <taxon>Flavobacteriia</taxon>
        <taxon>Flavobacteriales</taxon>
        <taxon>Weeksellaceae</taxon>
        <taxon>Chryseobacterium group</taxon>
        <taxon>Chryseobacterium</taxon>
    </lineage>
</organism>
<feature type="compositionally biased region" description="Basic and acidic residues" evidence="1">
    <location>
        <begin position="446"/>
        <end position="458"/>
    </location>
</feature>
<dbReference type="RefSeq" id="WP_048506289.1">
    <property type="nucleotide sequence ID" value="NZ_LFND01000003.1"/>
</dbReference>
<dbReference type="STRING" id="558151.ACM46_08830"/>
<evidence type="ECO:0008006" key="6">
    <source>
        <dbReference type="Google" id="ProtNLM"/>
    </source>
</evidence>
<dbReference type="OrthoDB" id="1081890at2"/>
<accession>A0A0J7IEF3</accession>
<reference evidence="4 5" key="1">
    <citation type="journal article" date="2013" name="Int. J. Syst. Evol. Microbiol.">
        <title>Chryseobacterium angstadtii sp. nov., isolated from a newt tank.</title>
        <authorList>
            <person name="Kirk K.E."/>
            <person name="Hoffman J.A."/>
            <person name="Smith K.A."/>
            <person name="Strahan B.L."/>
            <person name="Failor K.C."/>
            <person name="Krebs J.E."/>
            <person name="Gale A.N."/>
            <person name="Do T.D."/>
            <person name="Sontag T.C."/>
            <person name="Batties A.M."/>
            <person name="Mistiszyn K."/>
            <person name="Newman J.D."/>
        </authorList>
    </citation>
    <scope>NUCLEOTIDE SEQUENCE [LARGE SCALE GENOMIC DNA]</scope>
    <source>
        <strain evidence="4 5">KM</strain>
    </source>
</reference>
<protein>
    <recommendedName>
        <fullName evidence="6">DUF3945 domain-containing protein</fullName>
    </recommendedName>
</protein>
<feature type="region of interest" description="Disordered" evidence="1">
    <location>
        <begin position="431"/>
        <end position="489"/>
    </location>
</feature>
<sequence length="489" mass="55947">MSTNQSKNQKSDQANDLTDTLLVHDTETNKILAVKGIKKKSGKKPGEKDELETVDPTKRKENSFLKLNKNEDMLSNFLKNFFSQIGNPTRFNFFKVPIETAVMIAKKMQQFIDTAKLEGKELLEGLKDILSKNNNKNTMAKQQNKTENSNGNHYSIEKIDWKSLENLGYSREEFEKFNLLDSLLKGYKTNDMLTVSLKVGNQEIETQAKLWLEQGKDGLAVFNMLPKKNEIELDKKFQGHEFTEEDKTNLLERGNMGRAVELITDNNTKAFHVITLDKDTNQLVSFPVEKMRIDDIIKGVTLTPDQKNLLLEGKPVYLEGMLSKRDTLFNGEIQFNAFKGHIEFQFDKGNSKIQKQDNSQNQSAEIPKTFRRKEFTFDQYNKLSKGETVYITDFKDGAGKEYPGYVWLNKEKGELDFNFKNPNKLKQNATTAETHKTQVAVNSDGKTNEATKNIKEPLKSGQSTPANKRQQNTQKETNNAPKKRGRRVS</sequence>
<name>A0A0J7IEF3_9FLAO</name>
<keyword evidence="5" id="KW-1185">Reference proteome</keyword>
<dbReference type="AlphaFoldDB" id="A0A0J7IEF3"/>
<feature type="compositionally biased region" description="Polar residues" evidence="1">
    <location>
        <begin position="431"/>
        <end position="445"/>
    </location>
</feature>
<dbReference type="InterPro" id="IPR025343">
    <property type="entry name" value="DUF4099"/>
</dbReference>
<dbReference type="EMBL" id="LFND01000003">
    <property type="protein sequence ID" value="KMQ64379.1"/>
    <property type="molecule type" value="Genomic_DNA"/>
</dbReference>
<feature type="region of interest" description="Disordered" evidence="1">
    <location>
        <begin position="37"/>
        <end position="56"/>
    </location>
</feature>
<evidence type="ECO:0000259" key="2">
    <source>
        <dbReference type="Pfam" id="PF13101"/>
    </source>
</evidence>